<dbReference type="Proteomes" id="UP000694543">
    <property type="component" value="Unplaced"/>
</dbReference>
<feature type="domain" description="Schlafen GTPase-like" evidence="7">
    <location>
        <begin position="415"/>
        <end position="551"/>
    </location>
</feature>
<dbReference type="Gene3D" id="3.40.50.300">
    <property type="entry name" value="P-loop containing nucleotide triphosphate hydrolases"/>
    <property type="match status" value="1"/>
</dbReference>
<dbReference type="InterPro" id="IPR027417">
    <property type="entry name" value="P-loop_NTPase"/>
</dbReference>
<evidence type="ECO:0000256" key="1">
    <source>
        <dbReference type="ARBA" id="ARBA00010114"/>
    </source>
</evidence>
<evidence type="ECO:0000313" key="8">
    <source>
        <dbReference type="Ensembl" id="ENSCPIP00010004613.1"/>
    </source>
</evidence>
<feature type="domain" description="Poxin-Schlafen/Schlafen-like N-terminal" evidence="6">
    <location>
        <begin position="97"/>
        <end position="215"/>
    </location>
</feature>
<evidence type="ECO:0000259" key="4">
    <source>
        <dbReference type="Pfam" id="PF04326"/>
    </source>
</evidence>
<dbReference type="InterPro" id="IPR029684">
    <property type="entry name" value="Schlafen"/>
</dbReference>
<organism evidence="8 9">
    <name type="scientific">Chrysolophus pictus</name>
    <name type="common">Golden pheasant</name>
    <name type="synonym">Phasianus pictus</name>
    <dbReference type="NCBI Taxonomy" id="9089"/>
    <lineage>
        <taxon>Eukaryota</taxon>
        <taxon>Metazoa</taxon>
        <taxon>Chordata</taxon>
        <taxon>Craniata</taxon>
        <taxon>Vertebrata</taxon>
        <taxon>Euteleostomi</taxon>
        <taxon>Archelosauria</taxon>
        <taxon>Archosauria</taxon>
        <taxon>Dinosauria</taxon>
        <taxon>Saurischia</taxon>
        <taxon>Theropoda</taxon>
        <taxon>Coelurosauria</taxon>
        <taxon>Aves</taxon>
        <taxon>Neognathae</taxon>
        <taxon>Galloanserae</taxon>
        <taxon>Galliformes</taxon>
        <taxon>Phasianidae</taxon>
        <taxon>Phasianinae</taxon>
        <taxon>Chrysolophus</taxon>
    </lineage>
</organism>
<dbReference type="AlphaFoldDB" id="A0A8C3PWV1"/>
<reference evidence="8" key="1">
    <citation type="submission" date="2025-08" db="UniProtKB">
        <authorList>
            <consortium name="Ensembl"/>
        </authorList>
    </citation>
    <scope>IDENTIFICATION</scope>
</reference>
<feature type="domain" description="Schlafen AlbA-2" evidence="4">
    <location>
        <begin position="217"/>
        <end position="337"/>
    </location>
</feature>
<evidence type="ECO:0000256" key="3">
    <source>
        <dbReference type="ARBA" id="ARBA00022840"/>
    </source>
</evidence>
<dbReference type="InterPro" id="IPR031450">
    <property type="entry name" value="Poxin-SLFN/SLFN_N"/>
</dbReference>
<sequence>MALEDNDLQQLVRVDAATQYPEVVLCVGKITFGEKARKKMPKNSKQDQKHILASAVCALLNSGGGVVKAEIENENYDLQRDEIGLDLQDIFRSLLLFPDLTKYLDFEQQDNNLLIFIKTWNSEKISSTSSSVKPRICSLSSGLYTRSGASLSHMTPTEALFFLEEKQNNARTEGSTQAPAKKKTMAAEEDMHIVNNTVAELFKRDHLQCGETLNFTESGNIEFKHFSTEKFLTRVKEILPQYISGFANACGGYLWIGVDDNRVVQGFKSDDKDLEKLRNLIDSVHQEKLTIFHFCKSGCEHQMRCEYKIFEVYNEAVEHCGYVYAVKVEPFTCAVFSEDPQSWLFDGGTVRRLKANEWAAWMISADPDLSEFSETFKLELSVTGGPPCAKSVYSHQGLDNLDDLCEQLFPVKSHSLTYAPEKLIKDLFQEHQGLKSLMDEQLKDVFEGVVIFSRSWAVEVGLSENQGIICDVLLVAKGRPPILYTVCKHISEDLFHHSRRTAWRLKEKLVNTGGYTHKLCVIPKLLTLPLSFNYGEERDLNVQKLYPQNYGLINSVNLKNLLHSLIIVLLNFKSFLSDSVGFEFLNLLTIEQYQLLSENLHKTKKLYVYGLPGTGKTVVALKVIEKIRNMFKCKQQEVLYICENKPLKDLVRKKNICQAVTRVAFLKNSYSYVKHIIIDEAQNFRNENGDWYQKALDLTSSPELSEPGFLWIFLDYLQTTHCFSTGLPEPRQHDPVEMLTKVVRNANSIYCYLKNTMEEIVENPTVGIPQARLRRLLDSATCAHGVKGFFEEVYMTDRNEIAEYVAKHCHNYLKSGYSEKDIAILCYNSDEVLAYSEILRKELRKSNILPRKMNEGLEEYTILDSFRRFSGLERMIVFAIIPYPLPTQHEVLNNILVSVASRANLNMHLLREHWDMEKAHYYTNSTAQKKTTGQLRHPELKAFFYLKKKINSTQMPRDVENEAFYPYLN</sequence>
<dbReference type="GO" id="GO:0005524">
    <property type="term" value="F:ATP binding"/>
    <property type="evidence" value="ECO:0007669"/>
    <property type="project" value="UniProtKB-KW"/>
</dbReference>
<feature type="domain" description="Schlafen group 3-like DNA/RNA helicase" evidence="5">
    <location>
        <begin position="606"/>
        <end position="691"/>
    </location>
</feature>
<dbReference type="SUPFAM" id="SSF52540">
    <property type="entry name" value="P-loop containing nucleoside triphosphate hydrolases"/>
    <property type="match status" value="1"/>
</dbReference>
<evidence type="ECO:0000259" key="5">
    <source>
        <dbReference type="Pfam" id="PF09848"/>
    </source>
</evidence>
<keyword evidence="3" id="KW-0067">ATP-binding</keyword>
<dbReference type="Pfam" id="PF21026">
    <property type="entry name" value="SLFN_GTPase-like"/>
    <property type="match status" value="1"/>
</dbReference>
<keyword evidence="9" id="KW-1185">Reference proteome</keyword>
<evidence type="ECO:0000256" key="2">
    <source>
        <dbReference type="ARBA" id="ARBA00022741"/>
    </source>
</evidence>
<dbReference type="InterPro" id="IPR018647">
    <property type="entry name" value="SLFN_3-like_DNA/RNA_helicase"/>
</dbReference>
<dbReference type="InterPro" id="IPR048729">
    <property type="entry name" value="SLFN_GTPase-like"/>
</dbReference>
<reference evidence="8" key="2">
    <citation type="submission" date="2025-09" db="UniProtKB">
        <authorList>
            <consortium name="Ensembl"/>
        </authorList>
    </citation>
    <scope>IDENTIFICATION</scope>
</reference>
<dbReference type="InterPro" id="IPR038461">
    <property type="entry name" value="Schlafen_AlbA_2_dom_sf"/>
</dbReference>
<accession>A0A8C3PWV1</accession>
<dbReference type="Gene3D" id="3.30.950.30">
    <property type="entry name" value="Schlafen, AAA domain"/>
    <property type="match status" value="1"/>
</dbReference>
<dbReference type="Pfam" id="PF09848">
    <property type="entry name" value="SLFN-g3_helicase"/>
    <property type="match status" value="1"/>
</dbReference>
<dbReference type="Pfam" id="PF04326">
    <property type="entry name" value="SLFN_AlbA_2"/>
    <property type="match status" value="1"/>
</dbReference>
<evidence type="ECO:0000259" key="6">
    <source>
        <dbReference type="Pfam" id="PF17057"/>
    </source>
</evidence>
<dbReference type="PANTHER" id="PTHR12155:SF30">
    <property type="entry name" value="PROTEIN SLFN14"/>
    <property type="match status" value="1"/>
</dbReference>
<proteinExistence type="inferred from homology"/>
<comment type="similarity">
    <text evidence="1">Belongs to the Schlafen family. Subgroup III subfamily.</text>
</comment>
<dbReference type="PANTHER" id="PTHR12155">
    <property type="entry name" value="SCHLAFEN"/>
    <property type="match status" value="1"/>
</dbReference>
<evidence type="ECO:0000259" key="7">
    <source>
        <dbReference type="Pfam" id="PF21026"/>
    </source>
</evidence>
<dbReference type="InterPro" id="IPR007421">
    <property type="entry name" value="Schlafen_AlbA_2_dom"/>
</dbReference>
<dbReference type="Ensembl" id="ENSCPIT00010005448.1">
    <property type="protein sequence ID" value="ENSCPIP00010004613.1"/>
    <property type="gene ID" value="ENSCPIG00010003593.1"/>
</dbReference>
<dbReference type="Pfam" id="PF17057">
    <property type="entry name" value="B3R"/>
    <property type="match status" value="1"/>
</dbReference>
<evidence type="ECO:0000313" key="9">
    <source>
        <dbReference type="Proteomes" id="UP000694543"/>
    </source>
</evidence>
<keyword evidence="2" id="KW-0547">Nucleotide-binding</keyword>
<protein>
    <recommendedName>
        <fullName evidence="10">Schlafen family member 13</fullName>
    </recommendedName>
</protein>
<name>A0A8C3PWV1_CHRPC</name>
<evidence type="ECO:0008006" key="10">
    <source>
        <dbReference type="Google" id="ProtNLM"/>
    </source>
</evidence>